<dbReference type="InParanoid" id="A0A2G5D8Q7"/>
<feature type="region of interest" description="Disordered" evidence="2">
    <location>
        <begin position="82"/>
        <end position="136"/>
    </location>
</feature>
<protein>
    <submittedName>
        <fullName evidence="3">Uncharacterized protein</fullName>
    </submittedName>
</protein>
<keyword evidence="4" id="KW-1185">Reference proteome</keyword>
<feature type="compositionally biased region" description="Low complexity" evidence="2">
    <location>
        <begin position="108"/>
        <end position="125"/>
    </location>
</feature>
<dbReference type="PANTHER" id="PTHR33493:SF6">
    <property type="entry name" value="LATE EMBRYOGENESIS ABUNDANT PROTEIN 6"/>
    <property type="match status" value="1"/>
</dbReference>
<accession>A0A2G5D8Q7</accession>
<dbReference type="EMBL" id="KZ305043">
    <property type="protein sequence ID" value="PIA39890.1"/>
    <property type="molecule type" value="Genomic_DNA"/>
</dbReference>
<dbReference type="PANTHER" id="PTHR33493">
    <property type="entry name" value="LATE EMBRYOGENESIS ABUNDANT PROTEIN 6-RELATED"/>
    <property type="match status" value="1"/>
</dbReference>
<dbReference type="InterPro" id="IPR005513">
    <property type="entry name" value="LEA_1"/>
</dbReference>
<feature type="region of interest" description="Disordered" evidence="2">
    <location>
        <begin position="29"/>
        <end position="57"/>
    </location>
</feature>
<evidence type="ECO:0000256" key="2">
    <source>
        <dbReference type="SAM" id="MobiDB-lite"/>
    </source>
</evidence>
<evidence type="ECO:0000256" key="1">
    <source>
        <dbReference type="ARBA" id="ARBA00010975"/>
    </source>
</evidence>
<dbReference type="OrthoDB" id="695393at2759"/>
<organism evidence="3 4">
    <name type="scientific">Aquilegia coerulea</name>
    <name type="common">Rocky mountain columbine</name>
    <dbReference type="NCBI Taxonomy" id="218851"/>
    <lineage>
        <taxon>Eukaryota</taxon>
        <taxon>Viridiplantae</taxon>
        <taxon>Streptophyta</taxon>
        <taxon>Embryophyta</taxon>
        <taxon>Tracheophyta</taxon>
        <taxon>Spermatophyta</taxon>
        <taxon>Magnoliopsida</taxon>
        <taxon>Ranunculales</taxon>
        <taxon>Ranunculaceae</taxon>
        <taxon>Thalictroideae</taxon>
        <taxon>Aquilegia</taxon>
    </lineage>
</organism>
<evidence type="ECO:0000313" key="4">
    <source>
        <dbReference type="Proteomes" id="UP000230069"/>
    </source>
</evidence>
<name>A0A2G5D8Q7_AQUCA</name>
<evidence type="ECO:0000313" key="3">
    <source>
        <dbReference type="EMBL" id="PIA39890.1"/>
    </source>
</evidence>
<dbReference type="Pfam" id="PF03760">
    <property type="entry name" value="LEA_1"/>
    <property type="match status" value="1"/>
</dbReference>
<dbReference type="GO" id="GO:0009793">
    <property type="term" value="P:embryo development ending in seed dormancy"/>
    <property type="evidence" value="ECO:0007669"/>
    <property type="project" value="InterPro"/>
</dbReference>
<dbReference type="AlphaFoldDB" id="A0A2G5D8Q7"/>
<reference evidence="3 4" key="1">
    <citation type="submission" date="2017-09" db="EMBL/GenBank/DDBJ databases">
        <title>WGS assembly of Aquilegia coerulea Goldsmith.</title>
        <authorList>
            <person name="Hodges S."/>
            <person name="Kramer E."/>
            <person name="Nordborg M."/>
            <person name="Tomkins J."/>
            <person name="Borevitz J."/>
            <person name="Derieg N."/>
            <person name="Yan J."/>
            <person name="Mihaltcheva S."/>
            <person name="Hayes R.D."/>
            <person name="Rokhsar D."/>
        </authorList>
    </citation>
    <scope>NUCLEOTIDE SEQUENCE [LARGE SCALE GENOMIC DNA]</scope>
    <source>
        <strain evidence="4">cv. Goldsmith</strain>
    </source>
</reference>
<sequence length="136" mass="14716">METVKEKVSNAAAVAKEKAKLYEAKVQEKAETATAKTREEKELAHERRKAKEAEAKMELHQTKAEIIAERLNAKHAHMMQGHEAVNTGSQGQQHMTTAPPVTSSTALPVTSSTAPPVTSSTTEAPFAPLANPPENY</sequence>
<comment type="similarity">
    <text evidence="1">Belongs to the LEA type 1 family.</text>
</comment>
<proteinExistence type="inferred from homology"/>
<gene>
    <name evidence="3" type="ORF">AQUCO_02600383v1</name>
</gene>
<feature type="compositionally biased region" description="Polar residues" evidence="2">
    <location>
        <begin position="86"/>
        <end position="107"/>
    </location>
</feature>
<dbReference type="Proteomes" id="UP000230069">
    <property type="component" value="Unassembled WGS sequence"/>
</dbReference>